<dbReference type="EMBL" id="JARZHI010000054">
    <property type="protein sequence ID" value="MDI1435179.1"/>
    <property type="molecule type" value="Genomic_DNA"/>
</dbReference>
<feature type="region of interest" description="Disordered" evidence="1">
    <location>
        <begin position="77"/>
        <end position="126"/>
    </location>
</feature>
<keyword evidence="3" id="KW-1185">Reference proteome</keyword>
<accession>A0ABT6P3J6</accession>
<feature type="compositionally biased region" description="Low complexity" evidence="1">
    <location>
        <begin position="117"/>
        <end position="126"/>
    </location>
</feature>
<name>A0ABT6P3J6_9BACT</name>
<gene>
    <name evidence="2" type="ORF">QHF89_37095</name>
</gene>
<feature type="compositionally biased region" description="Pro residues" evidence="1">
    <location>
        <begin position="83"/>
        <end position="116"/>
    </location>
</feature>
<organism evidence="2 3">
    <name type="scientific">Polyangium sorediatum</name>
    <dbReference type="NCBI Taxonomy" id="889274"/>
    <lineage>
        <taxon>Bacteria</taxon>
        <taxon>Pseudomonadati</taxon>
        <taxon>Myxococcota</taxon>
        <taxon>Polyangia</taxon>
        <taxon>Polyangiales</taxon>
        <taxon>Polyangiaceae</taxon>
        <taxon>Polyangium</taxon>
    </lineage>
</organism>
<proteinExistence type="predicted"/>
<evidence type="ECO:0000313" key="2">
    <source>
        <dbReference type="EMBL" id="MDI1435179.1"/>
    </source>
</evidence>
<reference evidence="2 3" key="1">
    <citation type="submission" date="2023-04" db="EMBL/GenBank/DDBJ databases">
        <title>The genome sequence of Polyangium sorediatum DSM14670.</title>
        <authorList>
            <person name="Zhang X."/>
        </authorList>
    </citation>
    <scope>NUCLEOTIDE SEQUENCE [LARGE SCALE GENOMIC DNA]</scope>
    <source>
        <strain evidence="2 3">DSM 14670</strain>
    </source>
</reference>
<protein>
    <submittedName>
        <fullName evidence="2">Uncharacterized protein</fullName>
    </submittedName>
</protein>
<feature type="non-terminal residue" evidence="2">
    <location>
        <position position="126"/>
    </location>
</feature>
<sequence length="126" mass="12636">MVDSPIPPPKDDDDEDVHWALSTASALWGRGERAEALRWLKRAAEQASDADKDMRSLELFKAAADIAPLLAAAAAAAAAPQAAPAPAPAPAPQAAAAPPPPAPSPQAAPPPVPQAAPAPESAPQAP</sequence>
<evidence type="ECO:0000256" key="1">
    <source>
        <dbReference type="SAM" id="MobiDB-lite"/>
    </source>
</evidence>
<evidence type="ECO:0000313" key="3">
    <source>
        <dbReference type="Proteomes" id="UP001160301"/>
    </source>
</evidence>
<comment type="caution">
    <text evidence="2">The sequence shown here is derived from an EMBL/GenBank/DDBJ whole genome shotgun (WGS) entry which is preliminary data.</text>
</comment>
<dbReference type="Proteomes" id="UP001160301">
    <property type="component" value="Unassembled WGS sequence"/>
</dbReference>